<dbReference type="Proteomes" id="UP000663868">
    <property type="component" value="Unassembled WGS sequence"/>
</dbReference>
<gene>
    <name evidence="2" type="ORF">KXQ929_LOCUS34902</name>
</gene>
<sequence>MIRVVFLFACIFTVGAQGINYTTWMTDHASLISHKTLGDISLVATHGSGAYNLSNNFINLDSYGPPFTTLYNCLGDIASTIGQPLGHIVKLFANGVQAMMNENKRNQCSTTDDNKMKKFRRTSYEKYSVTRFEDLANELIYEIFNNLDTYQVYQSFFHLNIRFQNLCKHANLSIEVGISSASKTTFQRYYDDSFVSLTKDITRCSQLQTLTLSNIECSNFNVTTSQCHEGTDSNFIQHIIINSIAVLPNCSKYFPKITELTLHDKAIIERKSYLMDELRRIFPLVQLTKLTMNNIFYEFYIFINLLQLTPNLHTVTWISIEDTPKDLLSLQESKAYQIVSKQNQVKTIIIQSNYTKKMMEVLIHLRPRVQYISLGLSDLSLDATVHYLLSKINDATLHLFSLCI</sequence>
<keyword evidence="1" id="KW-0732">Signal</keyword>
<dbReference type="AlphaFoldDB" id="A0A819VE09"/>
<evidence type="ECO:0000256" key="1">
    <source>
        <dbReference type="SAM" id="SignalP"/>
    </source>
</evidence>
<evidence type="ECO:0008006" key="4">
    <source>
        <dbReference type="Google" id="ProtNLM"/>
    </source>
</evidence>
<evidence type="ECO:0000313" key="2">
    <source>
        <dbReference type="EMBL" id="CAF4107749.1"/>
    </source>
</evidence>
<organism evidence="2 3">
    <name type="scientific">Adineta steineri</name>
    <dbReference type="NCBI Taxonomy" id="433720"/>
    <lineage>
        <taxon>Eukaryota</taxon>
        <taxon>Metazoa</taxon>
        <taxon>Spiralia</taxon>
        <taxon>Gnathifera</taxon>
        <taxon>Rotifera</taxon>
        <taxon>Eurotatoria</taxon>
        <taxon>Bdelloidea</taxon>
        <taxon>Adinetida</taxon>
        <taxon>Adinetidae</taxon>
        <taxon>Adineta</taxon>
    </lineage>
</organism>
<comment type="caution">
    <text evidence="2">The sequence shown here is derived from an EMBL/GenBank/DDBJ whole genome shotgun (WGS) entry which is preliminary data.</text>
</comment>
<feature type="signal peptide" evidence="1">
    <location>
        <begin position="1"/>
        <end position="16"/>
    </location>
</feature>
<feature type="chain" id="PRO_5032433943" description="F-box domain-containing protein" evidence="1">
    <location>
        <begin position="17"/>
        <end position="404"/>
    </location>
</feature>
<evidence type="ECO:0000313" key="3">
    <source>
        <dbReference type="Proteomes" id="UP000663868"/>
    </source>
</evidence>
<protein>
    <recommendedName>
        <fullName evidence="4">F-box domain-containing protein</fullName>
    </recommendedName>
</protein>
<proteinExistence type="predicted"/>
<name>A0A819VE09_9BILA</name>
<dbReference type="EMBL" id="CAJOBB010004899">
    <property type="protein sequence ID" value="CAF4107749.1"/>
    <property type="molecule type" value="Genomic_DNA"/>
</dbReference>
<reference evidence="2" key="1">
    <citation type="submission" date="2021-02" db="EMBL/GenBank/DDBJ databases">
        <authorList>
            <person name="Nowell W R."/>
        </authorList>
    </citation>
    <scope>NUCLEOTIDE SEQUENCE</scope>
</reference>
<accession>A0A819VE09</accession>